<evidence type="ECO:0000259" key="1">
    <source>
        <dbReference type="PROSITE" id="PS51462"/>
    </source>
</evidence>
<dbReference type="PROSITE" id="PS51462">
    <property type="entry name" value="NUDIX"/>
    <property type="match status" value="1"/>
</dbReference>
<proteinExistence type="predicted"/>
<dbReference type="InterPro" id="IPR015797">
    <property type="entry name" value="NUDIX_hydrolase-like_dom_sf"/>
</dbReference>
<dbReference type="GO" id="GO:0016787">
    <property type="term" value="F:hydrolase activity"/>
    <property type="evidence" value="ECO:0007669"/>
    <property type="project" value="UniProtKB-KW"/>
</dbReference>
<dbReference type="InterPro" id="IPR000086">
    <property type="entry name" value="NUDIX_hydrolase_dom"/>
</dbReference>
<dbReference type="RefSeq" id="WP_171244319.1">
    <property type="nucleotide sequence ID" value="NZ_JABEPQ010000003.1"/>
</dbReference>
<name>A0A849HBD4_9MICO</name>
<dbReference type="EMBL" id="JABEPQ010000003">
    <property type="protein sequence ID" value="NNM47190.1"/>
    <property type="molecule type" value="Genomic_DNA"/>
</dbReference>
<evidence type="ECO:0000313" key="3">
    <source>
        <dbReference type="Proteomes" id="UP000588586"/>
    </source>
</evidence>
<comment type="caution">
    <text evidence="2">The sequence shown here is derived from an EMBL/GenBank/DDBJ whole genome shotgun (WGS) entry which is preliminary data.</text>
</comment>
<dbReference type="Proteomes" id="UP000588586">
    <property type="component" value="Unassembled WGS sequence"/>
</dbReference>
<organism evidence="2 3">
    <name type="scientific">Knoellia koreensis</name>
    <dbReference type="NCBI Taxonomy" id="2730921"/>
    <lineage>
        <taxon>Bacteria</taxon>
        <taxon>Bacillati</taxon>
        <taxon>Actinomycetota</taxon>
        <taxon>Actinomycetes</taxon>
        <taxon>Micrococcales</taxon>
        <taxon>Intrasporangiaceae</taxon>
        <taxon>Knoellia</taxon>
    </lineage>
</organism>
<gene>
    <name evidence="2" type="ORF">HJG52_14405</name>
</gene>
<keyword evidence="3" id="KW-1185">Reference proteome</keyword>
<dbReference type="AlphaFoldDB" id="A0A849HBD4"/>
<keyword evidence="2" id="KW-0378">Hydrolase</keyword>
<reference evidence="2 3" key="1">
    <citation type="submission" date="2020-04" db="EMBL/GenBank/DDBJ databases">
        <title>Knoellia sp. isolate from air conditioner.</title>
        <authorList>
            <person name="Chea S."/>
            <person name="Kim D.-U."/>
        </authorList>
    </citation>
    <scope>NUCLEOTIDE SEQUENCE [LARGE SCALE GENOMIC DNA]</scope>
    <source>
        <strain evidence="2 3">DB2414S</strain>
    </source>
</reference>
<evidence type="ECO:0000313" key="2">
    <source>
        <dbReference type="EMBL" id="NNM47190.1"/>
    </source>
</evidence>
<dbReference type="CDD" id="cd02883">
    <property type="entry name" value="NUDIX_Hydrolase"/>
    <property type="match status" value="1"/>
</dbReference>
<feature type="domain" description="Nudix hydrolase" evidence="1">
    <location>
        <begin position="16"/>
        <end position="139"/>
    </location>
</feature>
<dbReference type="SUPFAM" id="SSF55811">
    <property type="entry name" value="Nudix"/>
    <property type="match status" value="1"/>
</dbReference>
<accession>A0A849HBD4</accession>
<dbReference type="Gene3D" id="3.90.79.10">
    <property type="entry name" value="Nucleoside Triphosphate Pyrophosphohydrolase"/>
    <property type="match status" value="1"/>
</dbReference>
<sequence length="144" mass="15838">MQGAEMPGLVTAMPLTTRIAVHVLAVDPERRVLLDHVRQVSPQQWGMPHAVAEPGEDPAVCARRLVVAAGAVPATRVEVIDLDSVVQDSAHVVHLVFECGAEPMKRREDSPALWWTIEEIVALALTPRTRKALASRWAMIWPDT</sequence>
<dbReference type="Pfam" id="PF00293">
    <property type="entry name" value="NUDIX"/>
    <property type="match status" value="1"/>
</dbReference>
<protein>
    <submittedName>
        <fullName evidence="2">NUDIX hydrolase</fullName>
    </submittedName>
</protein>